<evidence type="ECO:0000313" key="3">
    <source>
        <dbReference type="EMBL" id="MCG2615194.1"/>
    </source>
</evidence>
<name>A0ABS9KS96_9BACT</name>
<feature type="chain" id="PRO_5046035732" evidence="1">
    <location>
        <begin position="19"/>
        <end position="140"/>
    </location>
</feature>
<protein>
    <submittedName>
        <fullName evidence="3">Beta-lactamase family protein</fullName>
    </submittedName>
</protein>
<dbReference type="InterPro" id="IPR012338">
    <property type="entry name" value="Beta-lactam/transpept-like"/>
</dbReference>
<gene>
    <name evidence="3" type="ORF">LZZ85_12915</name>
</gene>
<reference evidence="3" key="1">
    <citation type="submission" date="2022-01" db="EMBL/GenBank/DDBJ databases">
        <authorList>
            <person name="Jo J.-H."/>
            <person name="Im W.-T."/>
        </authorList>
    </citation>
    <scope>NUCLEOTIDE SEQUENCE</scope>
    <source>
        <strain evidence="3">NA20</strain>
    </source>
</reference>
<dbReference type="Gene3D" id="3.40.710.10">
    <property type="entry name" value="DD-peptidase/beta-lactamase superfamily"/>
    <property type="match status" value="1"/>
</dbReference>
<dbReference type="EMBL" id="JAKLTR010000007">
    <property type="protein sequence ID" value="MCG2615194.1"/>
    <property type="molecule type" value="Genomic_DNA"/>
</dbReference>
<feature type="signal peptide" evidence="1">
    <location>
        <begin position="1"/>
        <end position="18"/>
    </location>
</feature>
<dbReference type="RefSeq" id="WP_237872327.1">
    <property type="nucleotide sequence ID" value="NZ_JAKLTR010000007.1"/>
</dbReference>
<comment type="caution">
    <text evidence="3">The sequence shown here is derived from an EMBL/GenBank/DDBJ whole genome shotgun (WGS) entry which is preliminary data.</text>
</comment>
<dbReference type="Proteomes" id="UP001165367">
    <property type="component" value="Unassembled WGS sequence"/>
</dbReference>
<feature type="domain" description="Beta-lactamase-related" evidence="2">
    <location>
        <begin position="51"/>
        <end position="129"/>
    </location>
</feature>
<organism evidence="3 4">
    <name type="scientific">Terrimonas ginsenosidimutans</name>
    <dbReference type="NCBI Taxonomy" id="2908004"/>
    <lineage>
        <taxon>Bacteria</taxon>
        <taxon>Pseudomonadati</taxon>
        <taxon>Bacteroidota</taxon>
        <taxon>Chitinophagia</taxon>
        <taxon>Chitinophagales</taxon>
        <taxon>Chitinophagaceae</taxon>
        <taxon>Terrimonas</taxon>
    </lineage>
</organism>
<dbReference type="Pfam" id="PF00144">
    <property type="entry name" value="Beta-lactamase"/>
    <property type="match status" value="1"/>
</dbReference>
<dbReference type="InterPro" id="IPR001466">
    <property type="entry name" value="Beta-lactam-related"/>
</dbReference>
<proteinExistence type="predicted"/>
<evidence type="ECO:0000256" key="1">
    <source>
        <dbReference type="SAM" id="SignalP"/>
    </source>
</evidence>
<sequence length="140" mass="15715">MKKIILAALFCHWLATVAAQPQYSKAVNEQIARVEANLSGEMVIDGKPYTLAERMKHYNVAGVSVAVIDNYQIVWAKGYGYADKKENLKVTTNTLFEPGSISKSLNAVGILQLAQRGKIDLYQDINQYLVNWEKKACHRL</sequence>
<dbReference type="PANTHER" id="PTHR46825:SF9">
    <property type="entry name" value="BETA-LACTAMASE-RELATED DOMAIN-CONTAINING PROTEIN"/>
    <property type="match status" value="1"/>
</dbReference>
<keyword evidence="4" id="KW-1185">Reference proteome</keyword>
<dbReference type="SUPFAM" id="SSF56601">
    <property type="entry name" value="beta-lactamase/transpeptidase-like"/>
    <property type="match status" value="1"/>
</dbReference>
<keyword evidence="1" id="KW-0732">Signal</keyword>
<evidence type="ECO:0000313" key="4">
    <source>
        <dbReference type="Proteomes" id="UP001165367"/>
    </source>
</evidence>
<evidence type="ECO:0000259" key="2">
    <source>
        <dbReference type="Pfam" id="PF00144"/>
    </source>
</evidence>
<dbReference type="InterPro" id="IPR050491">
    <property type="entry name" value="AmpC-like"/>
</dbReference>
<dbReference type="PANTHER" id="PTHR46825">
    <property type="entry name" value="D-ALANYL-D-ALANINE-CARBOXYPEPTIDASE/ENDOPEPTIDASE AMPH"/>
    <property type="match status" value="1"/>
</dbReference>
<accession>A0ABS9KS96</accession>